<feature type="compositionally biased region" description="Basic and acidic residues" evidence="1">
    <location>
        <begin position="29"/>
        <end position="42"/>
    </location>
</feature>
<gene>
    <name evidence="2" type="ORF">AVDCRST_MAG02-620</name>
</gene>
<feature type="non-terminal residue" evidence="2">
    <location>
        <position position="185"/>
    </location>
</feature>
<feature type="compositionally biased region" description="Basic and acidic residues" evidence="1">
    <location>
        <begin position="1"/>
        <end position="16"/>
    </location>
</feature>
<feature type="compositionally biased region" description="Basic residues" evidence="1">
    <location>
        <begin position="94"/>
        <end position="103"/>
    </location>
</feature>
<proteinExistence type="predicted"/>
<evidence type="ECO:0000313" key="2">
    <source>
        <dbReference type="EMBL" id="CAA9448237.1"/>
    </source>
</evidence>
<name>A0A6J4QLC3_9ACTN</name>
<dbReference type="AlphaFoldDB" id="A0A6J4QLC3"/>
<reference evidence="2" key="1">
    <citation type="submission" date="2020-02" db="EMBL/GenBank/DDBJ databases">
        <authorList>
            <person name="Meier V. D."/>
        </authorList>
    </citation>
    <scope>NUCLEOTIDE SEQUENCE</scope>
    <source>
        <strain evidence="2">AVDCRST_MAG02</strain>
    </source>
</reference>
<feature type="region of interest" description="Disordered" evidence="1">
    <location>
        <begin position="1"/>
        <end position="118"/>
    </location>
</feature>
<organism evidence="2">
    <name type="scientific">uncultured Rubrobacteraceae bacterium</name>
    <dbReference type="NCBI Taxonomy" id="349277"/>
    <lineage>
        <taxon>Bacteria</taxon>
        <taxon>Bacillati</taxon>
        <taxon>Actinomycetota</taxon>
        <taxon>Rubrobacteria</taxon>
        <taxon>Rubrobacterales</taxon>
        <taxon>Rubrobacteraceae</taxon>
        <taxon>environmental samples</taxon>
    </lineage>
</organism>
<protein>
    <submittedName>
        <fullName evidence="2">LemA protein</fullName>
    </submittedName>
</protein>
<dbReference type="EMBL" id="CADCVH010000020">
    <property type="protein sequence ID" value="CAA9448237.1"/>
    <property type="molecule type" value="Genomic_DNA"/>
</dbReference>
<feature type="non-terminal residue" evidence="2">
    <location>
        <position position="1"/>
    </location>
</feature>
<sequence length="185" mass="19843">GHRDDHPGNRSGGARDLRHRHVQRSGAAQERDRGGVPPDRRPAQAPLRPHPQPPRRREEVLPPGAGGPDAGHPGPLPRDATPGCGGAGPERVALKRRHRQPLRRGRELPRAALRPGAGGLPGGVVFDGEQDLLREAALQRLRRLLQHEDTELPGGALRPGDGLHGEGVLRGARARAGVRHGLLRL</sequence>
<accession>A0A6J4QLC3</accession>
<evidence type="ECO:0000256" key="1">
    <source>
        <dbReference type="SAM" id="MobiDB-lite"/>
    </source>
</evidence>